<dbReference type="EMBL" id="MK071993">
    <property type="protein sequence ID" value="AYV76760.1"/>
    <property type="molecule type" value="Genomic_DNA"/>
</dbReference>
<proteinExistence type="predicted"/>
<gene>
    <name evidence="1" type="ORF">Terrestrivirus15_3</name>
</gene>
<reference evidence="1" key="1">
    <citation type="submission" date="2018-10" db="EMBL/GenBank/DDBJ databases">
        <title>Hidden diversity of soil giant viruses.</title>
        <authorList>
            <person name="Schulz F."/>
            <person name="Alteio L."/>
            <person name="Goudeau D."/>
            <person name="Ryan E.M."/>
            <person name="Malmstrom R.R."/>
            <person name="Blanchard J."/>
            <person name="Woyke T."/>
        </authorList>
    </citation>
    <scope>NUCLEOTIDE SEQUENCE</scope>
    <source>
        <strain evidence="1">TEV1</strain>
    </source>
</reference>
<organism evidence="1">
    <name type="scientific">Terrestrivirus sp</name>
    <dbReference type="NCBI Taxonomy" id="2487775"/>
    <lineage>
        <taxon>Viruses</taxon>
        <taxon>Varidnaviria</taxon>
        <taxon>Bamfordvirae</taxon>
        <taxon>Nucleocytoviricota</taxon>
        <taxon>Megaviricetes</taxon>
        <taxon>Imitervirales</taxon>
        <taxon>Mimiviridae</taxon>
        <taxon>Klosneuvirinae</taxon>
    </lineage>
</organism>
<protein>
    <submittedName>
        <fullName evidence="1">Uncharacterized protein</fullName>
    </submittedName>
</protein>
<evidence type="ECO:0000313" key="1">
    <source>
        <dbReference type="EMBL" id="AYV76760.1"/>
    </source>
</evidence>
<sequence length="147" mass="16811">MESAPVSIPVWKSYADMVKTHAPVPIVKQPIQPFVQRHIQKTQKPTQPVQKFVKKSFNVRRDKFPDLNDLFTYATQRRLSGGVINHLIQEHFGVGYKCAQMIDYVSSRSRGTDAHIKRLVLADKVPGFDWDSVTRGDEEEELQGYGI</sequence>
<name>A0A3G4ZPE9_9VIRU</name>
<accession>A0A3G4ZPE9</accession>